<accession>A0ABM3MYT9</accession>
<sequence>MDWFITDEEIRAEVERLNAEDLWSDDEDDNRRPVGRDESTLLQEICSDDEDNLLENDDNQDDEFEVLVEDEVPQPDLHSDTGDRNFILGKDEETIWTDTPLLPNRSSRVPARNLITHLPGAKGTARTAENELDFFMLFITNEMVEKIVLHTNVKIAEMAENYTTPQSFTVPTNERELKALFGLLFFSGVLRKSNLKLDDLYSRKYGPPIFRAVMSKQRLEFLLSSLRFDSITTRVERNKTDKFAAFREIWDEFELTTFQLL</sequence>
<organism evidence="2 3">
    <name type="scientific">Galleria mellonella</name>
    <name type="common">Greater wax moth</name>
    <dbReference type="NCBI Taxonomy" id="7137"/>
    <lineage>
        <taxon>Eukaryota</taxon>
        <taxon>Metazoa</taxon>
        <taxon>Ecdysozoa</taxon>
        <taxon>Arthropoda</taxon>
        <taxon>Hexapoda</taxon>
        <taxon>Insecta</taxon>
        <taxon>Pterygota</taxon>
        <taxon>Neoptera</taxon>
        <taxon>Endopterygota</taxon>
        <taxon>Lepidoptera</taxon>
        <taxon>Glossata</taxon>
        <taxon>Ditrysia</taxon>
        <taxon>Pyraloidea</taxon>
        <taxon>Pyralidae</taxon>
        <taxon>Galleriinae</taxon>
        <taxon>Galleria</taxon>
    </lineage>
</organism>
<evidence type="ECO:0000313" key="3">
    <source>
        <dbReference type="RefSeq" id="XP_052756508.1"/>
    </source>
</evidence>
<evidence type="ECO:0000259" key="1">
    <source>
        <dbReference type="Pfam" id="PF13843"/>
    </source>
</evidence>
<reference evidence="3" key="1">
    <citation type="submission" date="2025-08" db="UniProtKB">
        <authorList>
            <consortium name="RefSeq"/>
        </authorList>
    </citation>
    <scope>IDENTIFICATION</scope>
    <source>
        <tissue evidence="3">Whole larvae</tissue>
    </source>
</reference>
<dbReference type="Pfam" id="PF13843">
    <property type="entry name" value="DDE_Tnp_1_7"/>
    <property type="match status" value="1"/>
</dbReference>
<dbReference type="Proteomes" id="UP001652740">
    <property type="component" value="Unplaced"/>
</dbReference>
<protein>
    <submittedName>
        <fullName evidence="3">Uncharacterized protein LOC128201965</fullName>
    </submittedName>
</protein>
<dbReference type="PANTHER" id="PTHR46599:SF3">
    <property type="entry name" value="PIGGYBAC TRANSPOSABLE ELEMENT-DERIVED PROTEIN 4"/>
    <property type="match status" value="1"/>
</dbReference>
<name>A0ABM3MYT9_GALME</name>
<dbReference type="GeneID" id="128201965"/>
<feature type="domain" description="PiggyBac transposable element-derived protein" evidence="1">
    <location>
        <begin position="132"/>
        <end position="253"/>
    </location>
</feature>
<dbReference type="InterPro" id="IPR029526">
    <property type="entry name" value="PGBD"/>
</dbReference>
<keyword evidence="2" id="KW-1185">Reference proteome</keyword>
<evidence type="ECO:0000313" key="2">
    <source>
        <dbReference type="Proteomes" id="UP001652740"/>
    </source>
</evidence>
<gene>
    <name evidence="3" type="primary">LOC128201965</name>
</gene>
<dbReference type="PANTHER" id="PTHR46599">
    <property type="entry name" value="PIGGYBAC TRANSPOSABLE ELEMENT-DERIVED PROTEIN 4"/>
    <property type="match status" value="1"/>
</dbReference>
<dbReference type="RefSeq" id="XP_052756508.1">
    <property type="nucleotide sequence ID" value="XM_052900548.1"/>
</dbReference>
<proteinExistence type="predicted"/>